<evidence type="ECO:0000256" key="4">
    <source>
        <dbReference type="ARBA" id="ARBA00022692"/>
    </source>
</evidence>
<evidence type="ECO:0000256" key="1">
    <source>
        <dbReference type="ARBA" id="ARBA00004651"/>
    </source>
</evidence>
<keyword evidence="4 7" id="KW-0812">Transmembrane</keyword>
<proteinExistence type="inferred from homology"/>
<comment type="similarity">
    <text evidence="2">Belongs to the Rht family.</text>
</comment>
<reference evidence="8 9" key="1">
    <citation type="submission" date="2020-07" db="EMBL/GenBank/DDBJ databases">
        <authorList>
            <person name="Li M."/>
        </authorList>
    </citation>
    <scope>NUCLEOTIDE SEQUENCE [LARGE SCALE GENOMIC DNA]</scope>
    <source>
        <strain evidence="8 9">DSM 23284</strain>
    </source>
</reference>
<reference evidence="8 9" key="2">
    <citation type="submission" date="2020-08" db="EMBL/GenBank/DDBJ databases">
        <title>Stappia taiwanensis sp. nov., isolated from a coastal thermal spring.</title>
        <authorList>
            <person name="Kampfer P."/>
        </authorList>
    </citation>
    <scope>NUCLEOTIDE SEQUENCE [LARGE SCALE GENOMIC DNA]</scope>
    <source>
        <strain evidence="8 9">DSM 23284</strain>
    </source>
</reference>
<dbReference type="Proteomes" id="UP000559404">
    <property type="component" value="Unassembled WGS sequence"/>
</dbReference>
<dbReference type="RefSeq" id="WP_181759581.1">
    <property type="nucleotide sequence ID" value="NZ_BMCR01000006.1"/>
</dbReference>
<comment type="subcellular location">
    <subcellularLocation>
        <location evidence="1">Cell membrane</location>
        <topology evidence="1">Multi-pass membrane protein</topology>
    </subcellularLocation>
</comment>
<feature type="transmembrane region" description="Helical" evidence="7">
    <location>
        <begin position="112"/>
        <end position="132"/>
    </location>
</feature>
<evidence type="ECO:0000256" key="7">
    <source>
        <dbReference type="SAM" id="Phobius"/>
    </source>
</evidence>
<dbReference type="Pfam" id="PF01810">
    <property type="entry name" value="LysE"/>
    <property type="match status" value="1"/>
</dbReference>
<keyword evidence="5 7" id="KW-1133">Transmembrane helix</keyword>
<dbReference type="AlphaFoldDB" id="A0A838XX64"/>
<keyword evidence="6 7" id="KW-0472">Membrane</keyword>
<name>A0A838XX64_9HYPH</name>
<keyword evidence="9" id="KW-1185">Reference proteome</keyword>
<comment type="caution">
    <text evidence="8">The sequence shown here is derived from an EMBL/GenBank/DDBJ whole genome shotgun (WGS) entry which is preliminary data.</text>
</comment>
<dbReference type="PIRSF" id="PIRSF006324">
    <property type="entry name" value="LeuE"/>
    <property type="match status" value="1"/>
</dbReference>
<dbReference type="GO" id="GO:0042970">
    <property type="term" value="F:homoserine transmembrane transporter activity"/>
    <property type="evidence" value="ECO:0007669"/>
    <property type="project" value="TreeGrafter"/>
</dbReference>
<evidence type="ECO:0000256" key="6">
    <source>
        <dbReference type="ARBA" id="ARBA00023136"/>
    </source>
</evidence>
<organism evidence="8 9">
    <name type="scientific">Stappia taiwanensis</name>
    <dbReference type="NCBI Taxonomy" id="992267"/>
    <lineage>
        <taxon>Bacteria</taxon>
        <taxon>Pseudomonadati</taxon>
        <taxon>Pseudomonadota</taxon>
        <taxon>Alphaproteobacteria</taxon>
        <taxon>Hyphomicrobiales</taxon>
        <taxon>Stappiaceae</taxon>
        <taxon>Stappia</taxon>
    </lineage>
</organism>
<dbReference type="InterPro" id="IPR001123">
    <property type="entry name" value="LeuE-type"/>
</dbReference>
<evidence type="ECO:0000313" key="9">
    <source>
        <dbReference type="Proteomes" id="UP000559404"/>
    </source>
</evidence>
<sequence>MNWILWTSFATVSIVNIVTPGPANLNTVRRAVQLGGARVIPTIAGNALGLAVGGAVCAAGIASFVLASEILWMLFHWLGVGYLAWLGCKLLTKAEVLALDEAPQSPVGAKALFMEAFLLAATNPKALLFYMALFPQTLDPQLELVPQASILVLTYCALSVASLSTYSALAHMLRNRFMTQTRYNRFRQLSGVVLLGFAGKLLLGSR</sequence>
<feature type="transmembrane region" description="Helical" evidence="7">
    <location>
        <begin position="152"/>
        <end position="173"/>
    </location>
</feature>
<gene>
    <name evidence="8" type="ORF">H1W37_06945</name>
</gene>
<evidence type="ECO:0000256" key="3">
    <source>
        <dbReference type="ARBA" id="ARBA00022475"/>
    </source>
</evidence>
<dbReference type="EMBL" id="JACEON010000005">
    <property type="protein sequence ID" value="MBA4611380.1"/>
    <property type="molecule type" value="Genomic_DNA"/>
</dbReference>
<feature type="transmembrane region" description="Helical" evidence="7">
    <location>
        <begin position="70"/>
        <end position="91"/>
    </location>
</feature>
<protein>
    <submittedName>
        <fullName evidence="8">LysE family translocator</fullName>
    </submittedName>
</protein>
<feature type="transmembrane region" description="Helical" evidence="7">
    <location>
        <begin position="39"/>
        <end position="64"/>
    </location>
</feature>
<evidence type="ECO:0000313" key="8">
    <source>
        <dbReference type="EMBL" id="MBA4611380.1"/>
    </source>
</evidence>
<dbReference type="PANTHER" id="PTHR30086:SF14">
    <property type="entry name" value="HOMOSERINE_HOMOSERINE LACTONE EFFLUX PROTEIN"/>
    <property type="match status" value="1"/>
</dbReference>
<dbReference type="PANTHER" id="PTHR30086">
    <property type="entry name" value="ARGININE EXPORTER PROTEIN ARGO"/>
    <property type="match status" value="1"/>
</dbReference>
<evidence type="ECO:0000256" key="5">
    <source>
        <dbReference type="ARBA" id="ARBA00022989"/>
    </source>
</evidence>
<evidence type="ECO:0000256" key="2">
    <source>
        <dbReference type="ARBA" id="ARBA00007928"/>
    </source>
</evidence>
<dbReference type="GO" id="GO:0005886">
    <property type="term" value="C:plasma membrane"/>
    <property type="evidence" value="ECO:0007669"/>
    <property type="project" value="UniProtKB-SubCell"/>
</dbReference>
<accession>A0A838XX64</accession>
<keyword evidence="3" id="KW-1003">Cell membrane</keyword>